<accession>A0AA40ERR1</accession>
<proteinExistence type="predicted"/>
<name>A0AA40ERR1_9PEZI</name>
<dbReference type="Proteomes" id="UP001172159">
    <property type="component" value="Unassembled WGS sequence"/>
</dbReference>
<evidence type="ECO:0000313" key="2">
    <source>
        <dbReference type="Proteomes" id="UP001172159"/>
    </source>
</evidence>
<dbReference type="AlphaFoldDB" id="A0AA40ERR1"/>
<organism evidence="1 2">
    <name type="scientific">Apiosordaria backusii</name>
    <dbReference type="NCBI Taxonomy" id="314023"/>
    <lineage>
        <taxon>Eukaryota</taxon>
        <taxon>Fungi</taxon>
        <taxon>Dikarya</taxon>
        <taxon>Ascomycota</taxon>
        <taxon>Pezizomycotina</taxon>
        <taxon>Sordariomycetes</taxon>
        <taxon>Sordariomycetidae</taxon>
        <taxon>Sordariales</taxon>
        <taxon>Lasiosphaeriaceae</taxon>
        <taxon>Apiosordaria</taxon>
    </lineage>
</organism>
<keyword evidence="2" id="KW-1185">Reference proteome</keyword>
<sequence>MITGLTAAGLIPFPEPKTYKGSVMDMVKKLELIRSVRYKVPGISPHLDTHQSCGIRHLDAVRNVLADPIRLTPQLYNEFKRRGERTGAYLEDLYNELKVADADDLVRAMPELKTDVDHFVQECWEEARENE</sequence>
<gene>
    <name evidence="1" type="ORF">B0T21DRAFT_281140</name>
</gene>
<evidence type="ECO:0000313" key="1">
    <source>
        <dbReference type="EMBL" id="KAK0744326.1"/>
    </source>
</evidence>
<comment type="caution">
    <text evidence="1">The sequence shown here is derived from an EMBL/GenBank/DDBJ whole genome shotgun (WGS) entry which is preliminary data.</text>
</comment>
<reference evidence="1" key="1">
    <citation type="submission" date="2023-06" db="EMBL/GenBank/DDBJ databases">
        <title>Genome-scale phylogeny and comparative genomics of the fungal order Sordariales.</title>
        <authorList>
            <consortium name="Lawrence Berkeley National Laboratory"/>
            <person name="Hensen N."/>
            <person name="Bonometti L."/>
            <person name="Westerberg I."/>
            <person name="Brannstrom I.O."/>
            <person name="Guillou S."/>
            <person name="Cros-Aarteil S."/>
            <person name="Calhoun S."/>
            <person name="Haridas S."/>
            <person name="Kuo A."/>
            <person name="Mondo S."/>
            <person name="Pangilinan J."/>
            <person name="Riley R."/>
            <person name="Labutti K."/>
            <person name="Andreopoulos B."/>
            <person name="Lipzen A."/>
            <person name="Chen C."/>
            <person name="Yanf M."/>
            <person name="Daum C."/>
            <person name="Ng V."/>
            <person name="Clum A."/>
            <person name="Steindorff A."/>
            <person name="Ohm R."/>
            <person name="Martin F."/>
            <person name="Silar P."/>
            <person name="Natvig D."/>
            <person name="Lalanne C."/>
            <person name="Gautier V."/>
            <person name="Ament-Velasquez S.L."/>
            <person name="Kruys A."/>
            <person name="Hutchinson M.I."/>
            <person name="Powell A.J."/>
            <person name="Barry K."/>
            <person name="Miller A.N."/>
            <person name="Grigoriev I.V."/>
            <person name="Debuchy R."/>
            <person name="Gladieux P."/>
            <person name="Thoren M.H."/>
            <person name="Johannesson H."/>
        </authorList>
    </citation>
    <scope>NUCLEOTIDE SEQUENCE</scope>
    <source>
        <strain evidence="1">CBS 540.89</strain>
    </source>
</reference>
<protein>
    <submittedName>
        <fullName evidence="1">Uncharacterized protein</fullName>
    </submittedName>
</protein>
<dbReference type="EMBL" id="JAUKTV010000002">
    <property type="protein sequence ID" value="KAK0744326.1"/>
    <property type="molecule type" value="Genomic_DNA"/>
</dbReference>